<keyword evidence="1" id="KW-1185">Reference proteome</keyword>
<sequence>MGTLWPDNDGRFIGFGQPMLQYGQNELILTSSMFMFRANLSLKLLFVDNR</sequence>
<organism evidence="1 2">
    <name type="scientific">Meloidogyne hapla</name>
    <name type="common">Root-knot nematode worm</name>
    <dbReference type="NCBI Taxonomy" id="6305"/>
    <lineage>
        <taxon>Eukaryota</taxon>
        <taxon>Metazoa</taxon>
        <taxon>Ecdysozoa</taxon>
        <taxon>Nematoda</taxon>
        <taxon>Chromadorea</taxon>
        <taxon>Rhabditida</taxon>
        <taxon>Tylenchina</taxon>
        <taxon>Tylenchomorpha</taxon>
        <taxon>Tylenchoidea</taxon>
        <taxon>Meloidogynidae</taxon>
        <taxon>Meloidogyninae</taxon>
        <taxon>Meloidogyne</taxon>
    </lineage>
</organism>
<accession>A0A1I8B4Z1</accession>
<dbReference type="AlphaFoldDB" id="A0A1I8B4Z1"/>
<name>A0A1I8B4Z1_MELHA</name>
<dbReference type="WBParaSite" id="MhA1_Contig1337.frz3.gene7">
    <property type="protein sequence ID" value="MhA1_Contig1337.frz3.gene7"/>
    <property type="gene ID" value="MhA1_Contig1337.frz3.gene7"/>
</dbReference>
<reference evidence="2" key="1">
    <citation type="submission" date="2016-11" db="UniProtKB">
        <authorList>
            <consortium name="WormBaseParasite"/>
        </authorList>
    </citation>
    <scope>IDENTIFICATION</scope>
</reference>
<evidence type="ECO:0000313" key="1">
    <source>
        <dbReference type="Proteomes" id="UP000095281"/>
    </source>
</evidence>
<proteinExistence type="predicted"/>
<protein>
    <submittedName>
        <fullName evidence="2">Uncharacterized protein</fullName>
    </submittedName>
</protein>
<dbReference type="Proteomes" id="UP000095281">
    <property type="component" value="Unplaced"/>
</dbReference>
<evidence type="ECO:0000313" key="2">
    <source>
        <dbReference type="WBParaSite" id="MhA1_Contig1337.frz3.gene7"/>
    </source>
</evidence>